<dbReference type="OrthoDB" id="52651at2157"/>
<dbReference type="CDD" id="cd09279">
    <property type="entry name" value="RNase_HI_like"/>
    <property type="match status" value="1"/>
</dbReference>
<dbReference type="PANTHER" id="PTHR46387">
    <property type="entry name" value="POLYNUCLEOTIDYL TRANSFERASE, RIBONUCLEASE H-LIKE SUPERFAMILY PROTEIN"/>
    <property type="match status" value="1"/>
</dbReference>
<dbReference type="PROSITE" id="PS50879">
    <property type="entry name" value="RNASE_H_1"/>
    <property type="match status" value="1"/>
</dbReference>
<evidence type="ECO:0000259" key="1">
    <source>
        <dbReference type="PROSITE" id="PS50879"/>
    </source>
</evidence>
<dbReference type="GO" id="GO:0004523">
    <property type="term" value="F:RNA-DNA hybrid ribonuclease activity"/>
    <property type="evidence" value="ECO:0007669"/>
    <property type="project" value="InterPro"/>
</dbReference>
<keyword evidence="3" id="KW-1185">Reference proteome</keyword>
<accession>A0A4D6HC51</accession>
<dbReference type="SUPFAM" id="SSF53098">
    <property type="entry name" value="Ribonuclease H-like"/>
    <property type="match status" value="1"/>
</dbReference>
<dbReference type="InterPro" id="IPR049863">
    <property type="entry name" value="RnhA-like_halobact"/>
</dbReference>
<organism evidence="2 3">
    <name type="scientific">Halapricum salinum</name>
    <dbReference type="NCBI Taxonomy" id="1457250"/>
    <lineage>
        <taxon>Archaea</taxon>
        <taxon>Methanobacteriati</taxon>
        <taxon>Methanobacteriota</taxon>
        <taxon>Stenosarchaea group</taxon>
        <taxon>Halobacteria</taxon>
        <taxon>Halobacteriales</taxon>
        <taxon>Haloarculaceae</taxon>
        <taxon>Halapricum</taxon>
    </lineage>
</organism>
<name>A0A4D6HC51_9EURY</name>
<sequence length="197" mass="21637">MPVIECDESIARERLEAAGVAIEPGNTDHERWRAHHAGATAVAYEGKVVMQGEDPERLAAILREGGGRAHVYFDGASRGNPGPAAVGWVILTGDGIVSEGGKTIGETTNNRAEYEGLIHALEVAADYGFEEVQVRSDSELVVKQIRGEWDANDPGMRERRVQAHELLRQFDSWSIEHVPRELNERADELANEALDDD</sequence>
<dbReference type="Gene3D" id="3.30.420.10">
    <property type="entry name" value="Ribonuclease H-like superfamily/Ribonuclease H"/>
    <property type="match status" value="1"/>
</dbReference>
<dbReference type="STRING" id="1457250.GCA_000755225_01377"/>
<dbReference type="EMBL" id="CP031310">
    <property type="protein sequence ID" value="QCC51121.1"/>
    <property type="molecule type" value="Genomic_DNA"/>
</dbReference>
<evidence type="ECO:0000313" key="3">
    <source>
        <dbReference type="Proteomes" id="UP000296706"/>
    </source>
</evidence>
<dbReference type="Proteomes" id="UP000296706">
    <property type="component" value="Chromosome"/>
</dbReference>
<gene>
    <name evidence="2" type="ORF">DV733_07655</name>
</gene>
<dbReference type="GO" id="GO:0003676">
    <property type="term" value="F:nucleic acid binding"/>
    <property type="evidence" value="ECO:0007669"/>
    <property type="project" value="InterPro"/>
</dbReference>
<dbReference type="PANTHER" id="PTHR46387:SF2">
    <property type="entry name" value="RIBONUCLEASE HI"/>
    <property type="match status" value="1"/>
</dbReference>
<evidence type="ECO:0000313" key="2">
    <source>
        <dbReference type="EMBL" id="QCC51121.1"/>
    </source>
</evidence>
<dbReference type="GeneID" id="39847730"/>
<dbReference type="InterPro" id="IPR036397">
    <property type="entry name" value="RNaseH_sf"/>
</dbReference>
<dbReference type="AlphaFoldDB" id="A0A4D6HC51"/>
<dbReference type="Pfam" id="PF13456">
    <property type="entry name" value="RVT_3"/>
    <property type="match status" value="1"/>
</dbReference>
<protein>
    <submittedName>
        <fullName evidence="2">Ribonuclease H</fullName>
    </submittedName>
</protein>
<feature type="domain" description="RNase H type-1" evidence="1">
    <location>
        <begin position="65"/>
        <end position="195"/>
    </location>
</feature>
<dbReference type="NCBIfam" id="NF041306">
    <property type="entry name" value="RnaseHI_Halo"/>
    <property type="match status" value="1"/>
</dbReference>
<dbReference type="KEGG" id="hsn:DV733_07655"/>
<reference evidence="2 3" key="1">
    <citation type="journal article" date="2019" name="Nat. Commun.">
        <title>A new type of DNA phosphorothioation-based antiviral system in archaea.</title>
        <authorList>
            <person name="Xiong L."/>
            <person name="Liu S."/>
            <person name="Chen S."/>
            <person name="Xiao Y."/>
            <person name="Zhu B."/>
            <person name="Gao Y."/>
            <person name="Zhang Y."/>
            <person name="Chen B."/>
            <person name="Luo J."/>
            <person name="Deng Z."/>
            <person name="Chen X."/>
            <person name="Wang L."/>
            <person name="Chen S."/>
        </authorList>
    </citation>
    <scope>NUCLEOTIDE SEQUENCE [LARGE SCALE GENOMIC DNA]</scope>
    <source>
        <strain evidence="2 3">CBA1105</strain>
    </source>
</reference>
<proteinExistence type="predicted"/>
<dbReference type="InterPro" id="IPR012337">
    <property type="entry name" value="RNaseH-like_sf"/>
</dbReference>
<dbReference type="RefSeq" id="WP_049995265.1">
    <property type="nucleotide sequence ID" value="NZ_CP031310.1"/>
</dbReference>
<dbReference type="InterPro" id="IPR002156">
    <property type="entry name" value="RNaseH_domain"/>
</dbReference>